<dbReference type="PANTHER" id="PTHR32060">
    <property type="entry name" value="TAIL-SPECIFIC PROTEASE"/>
    <property type="match status" value="1"/>
</dbReference>
<feature type="domain" description="Tail specific protease" evidence="2">
    <location>
        <begin position="257"/>
        <end position="398"/>
    </location>
</feature>
<dbReference type="EMBL" id="BNCK01000001">
    <property type="protein sequence ID" value="GHF79874.1"/>
    <property type="molecule type" value="Genomic_DNA"/>
</dbReference>
<reference evidence="3" key="2">
    <citation type="submission" date="2020-09" db="EMBL/GenBank/DDBJ databases">
        <authorList>
            <person name="Sun Q."/>
            <person name="Kim S."/>
        </authorList>
    </citation>
    <scope>NUCLEOTIDE SEQUENCE</scope>
    <source>
        <strain evidence="3">KCTC 42731</strain>
    </source>
</reference>
<dbReference type="GO" id="GO:0030288">
    <property type="term" value="C:outer membrane-bounded periplasmic space"/>
    <property type="evidence" value="ECO:0007669"/>
    <property type="project" value="TreeGrafter"/>
</dbReference>
<comment type="caution">
    <text evidence="3">The sequence shown here is derived from an EMBL/GenBank/DDBJ whole genome shotgun (WGS) entry which is preliminary data.</text>
</comment>
<dbReference type="CDD" id="cd07561">
    <property type="entry name" value="Peptidase_S41_CPP_like"/>
    <property type="match status" value="1"/>
</dbReference>
<organism evidence="3 4">
    <name type="scientific">Thalassotalea marina</name>
    <dbReference type="NCBI Taxonomy" id="1673741"/>
    <lineage>
        <taxon>Bacteria</taxon>
        <taxon>Pseudomonadati</taxon>
        <taxon>Pseudomonadota</taxon>
        <taxon>Gammaproteobacteria</taxon>
        <taxon>Alteromonadales</taxon>
        <taxon>Colwelliaceae</taxon>
        <taxon>Thalassotalea</taxon>
    </lineage>
</organism>
<name>A0A919BBM4_9GAMM</name>
<feature type="signal peptide" evidence="1">
    <location>
        <begin position="1"/>
        <end position="21"/>
    </location>
</feature>
<gene>
    <name evidence="3" type="ORF">GCM10017161_03850</name>
</gene>
<dbReference type="Gene3D" id="2.30.42.10">
    <property type="match status" value="1"/>
</dbReference>
<dbReference type="InterPro" id="IPR005151">
    <property type="entry name" value="Tail-specific_protease"/>
</dbReference>
<evidence type="ECO:0000313" key="4">
    <source>
        <dbReference type="Proteomes" id="UP000623842"/>
    </source>
</evidence>
<dbReference type="Gene3D" id="3.90.226.10">
    <property type="entry name" value="2-enoyl-CoA Hydratase, Chain A, domain 1"/>
    <property type="match status" value="1"/>
</dbReference>
<dbReference type="InterPro" id="IPR036034">
    <property type="entry name" value="PDZ_sf"/>
</dbReference>
<dbReference type="AlphaFoldDB" id="A0A919BBM4"/>
<keyword evidence="4" id="KW-1185">Reference proteome</keyword>
<sequence>MKIKYASIAIVTLLISACGGGSSSSPKQNIIQPPGNNAPDAPVWKEGEFLDASVFKNYCEAPRSGSAFSDKDGTSMHEKMWIRSWSNETYLWYDEIADVDPKSYEVLAYFDTQKTTDTTPSGKAKDQFHFTYDTEEWEQRSQSGVVFGYGIEWAIISPKPPRKTVVVYTEPNTFASAQNITRGSELLAIDGIDFINTNSQSEVNAINAALFPKELNQSHTFKFRAVDGEEFTVTLSSASIETSPVLTTKVIETPTGNVGYMQFNSFIAPAEEQLYDSFGEFKQNNVTDLVLDLRYNSGGLLYMASQLGYMIAGDNTNGTDFYRFKYNDKIAGQTIGYVTETLGFADGFQAGLALPTLNLNRVFILTTDDTCSASEAVMNGLLGSDIEVIQIGGTTCGKPYGFTGADNCGTTYFTIQFTGVNHINFGEYADGFSAINSSNPAADPNALVEGCEVSDDYSKPLGDVSERLLSTALSYRNNGSCPVQPMASPARYQRATYSNDLMIKDDRISTLLRNNMIRGM</sequence>
<dbReference type="InterPro" id="IPR029045">
    <property type="entry name" value="ClpP/crotonase-like_dom_sf"/>
</dbReference>
<reference evidence="3" key="1">
    <citation type="journal article" date="2014" name="Int. J. Syst. Evol. Microbiol.">
        <title>Complete genome sequence of Corynebacterium casei LMG S-19264T (=DSM 44701T), isolated from a smear-ripened cheese.</title>
        <authorList>
            <consortium name="US DOE Joint Genome Institute (JGI-PGF)"/>
            <person name="Walter F."/>
            <person name="Albersmeier A."/>
            <person name="Kalinowski J."/>
            <person name="Ruckert C."/>
        </authorList>
    </citation>
    <scope>NUCLEOTIDE SEQUENCE</scope>
    <source>
        <strain evidence="3">KCTC 42731</strain>
    </source>
</reference>
<dbReference type="PANTHER" id="PTHR32060:SF30">
    <property type="entry name" value="CARBOXY-TERMINAL PROCESSING PROTEASE CTPA"/>
    <property type="match status" value="1"/>
</dbReference>
<dbReference type="Gene3D" id="3.30.750.170">
    <property type="match status" value="1"/>
</dbReference>
<dbReference type="RefSeq" id="WP_229854482.1">
    <property type="nucleotide sequence ID" value="NZ_BNCK01000001.1"/>
</dbReference>
<evidence type="ECO:0000256" key="1">
    <source>
        <dbReference type="SAM" id="SignalP"/>
    </source>
</evidence>
<dbReference type="SUPFAM" id="SSF52096">
    <property type="entry name" value="ClpP/crotonase"/>
    <property type="match status" value="1"/>
</dbReference>
<dbReference type="GO" id="GO:0004175">
    <property type="term" value="F:endopeptidase activity"/>
    <property type="evidence" value="ECO:0007669"/>
    <property type="project" value="TreeGrafter"/>
</dbReference>
<keyword evidence="1" id="KW-0732">Signal</keyword>
<dbReference type="GO" id="GO:0007165">
    <property type="term" value="P:signal transduction"/>
    <property type="evidence" value="ECO:0007669"/>
    <property type="project" value="TreeGrafter"/>
</dbReference>
<dbReference type="GO" id="GO:0008236">
    <property type="term" value="F:serine-type peptidase activity"/>
    <property type="evidence" value="ECO:0007669"/>
    <property type="project" value="InterPro"/>
</dbReference>
<feature type="chain" id="PRO_5037747287" evidence="1">
    <location>
        <begin position="22"/>
        <end position="520"/>
    </location>
</feature>
<dbReference type="GO" id="GO:0006508">
    <property type="term" value="P:proteolysis"/>
    <property type="evidence" value="ECO:0007669"/>
    <property type="project" value="InterPro"/>
</dbReference>
<protein>
    <submittedName>
        <fullName evidence="3">Peptidase S41</fullName>
    </submittedName>
</protein>
<accession>A0A919BBM4</accession>
<dbReference type="PROSITE" id="PS51257">
    <property type="entry name" value="PROKAR_LIPOPROTEIN"/>
    <property type="match status" value="1"/>
</dbReference>
<dbReference type="Pfam" id="PF03572">
    <property type="entry name" value="Peptidase_S41"/>
    <property type="match status" value="1"/>
</dbReference>
<evidence type="ECO:0000259" key="2">
    <source>
        <dbReference type="Pfam" id="PF03572"/>
    </source>
</evidence>
<dbReference type="Proteomes" id="UP000623842">
    <property type="component" value="Unassembled WGS sequence"/>
</dbReference>
<evidence type="ECO:0000313" key="3">
    <source>
        <dbReference type="EMBL" id="GHF79874.1"/>
    </source>
</evidence>
<proteinExistence type="predicted"/>